<keyword evidence="1 2" id="KW-0732">Signal</keyword>
<keyword evidence="4" id="KW-1185">Reference proteome</keyword>
<dbReference type="PANTHER" id="PTHR44103:SF1">
    <property type="entry name" value="PROPROTEIN CONVERTASE P"/>
    <property type="match status" value="1"/>
</dbReference>
<gene>
    <name evidence="3" type="ORF">Desaf_3497</name>
</gene>
<organism evidence="3 4">
    <name type="scientific">Desulfocurvibacter africanus subsp. africanus str. Walvis Bay</name>
    <dbReference type="NCBI Taxonomy" id="690850"/>
    <lineage>
        <taxon>Bacteria</taxon>
        <taxon>Pseudomonadati</taxon>
        <taxon>Thermodesulfobacteriota</taxon>
        <taxon>Desulfovibrionia</taxon>
        <taxon>Desulfovibrionales</taxon>
        <taxon>Desulfovibrionaceae</taxon>
        <taxon>Desulfocurvibacter</taxon>
    </lineage>
</organism>
<reference evidence="3 4" key="1">
    <citation type="journal article" date="2011" name="J. Bacteriol.">
        <title>Genome sequence of the mercury-methylating and pleomorphic Desulfovibrio africanus Strain Walvis Bay.</title>
        <authorList>
            <person name="Brown S.D."/>
            <person name="Wall J.D."/>
            <person name="Kucken A.M."/>
            <person name="Gilmour C.C."/>
            <person name="Podar M."/>
            <person name="Brandt C.C."/>
            <person name="Teshima H."/>
            <person name="Detter J.C."/>
            <person name="Han C.S."/>
            <person name="Land M.L."/>
            <person name="Lucas S."/>
            <person name="Han J."/>
            <person name="Pennacchio L."/>
            <person name="Nolan M."/>
            <person name="Pitluck S."/>
            <person name="Woyke T."/>
            <person name="Goodwin L."/>
            <person name="Palumbo A.V."/>
            <person name="Elias D.A."/>
        </authorList>
    </citation>
    <scope>NUCLEOTIDE SEQUENCE [LARGE SCALE GENOMIC DNA]</scope>
    <source>
        <strain evidence="3 4">Walvis Bay</strain>
    </source>
</reference>
<dbReference type="Gene3D" id="2.130.10.130">
    <property type="entry name" value="Integrin alpha, N-terminal"/>
    <property type="match status" value="2"/>
</dbReference>
<dbReference type="KEGG" id="daf:Desaf_3497"/>
<dbReference type="InterPro" id="IPR013517">
    <property type="entry name" value="FG-GAP"/>
</dbReference>
<proteinExistence type="predicted"/>
<evidence type="ECO:0000313" key="3">
    <source>
        <dbReference type="EMBL" id="EGJ51781.1"/>
    </source>
</evidence>
<dbReference type="PANTHER" id="PTHR44103">
    <property type="entry name" value="PROPROTEIN CONVERTASE P"/>
    <property type="match status" value="1"/>
</dbReference>
<dbReference type="InterPro" id="IPR028994">
    <property type="entry name" value="Integrin_alpha_N"/>
</dbReference>
<dbReference type="Proteomes" id="UP000007844">
    <property type="component" value="Chromosome"/>
</dbReference>
<dbReference type="STRING" id="690850.Desaf_3497"/>
<protein>
    <recommendedName>
        <fullName evidence="5">FG-GAP repeat protein</fullName>
    </recommendedName>
</protein>
<evidence type="ECO:0008006" key="5">
    <source>
        <dbReference type="Google" id="ProtNLM"/>
    </source>
</evidence>
<dbReference type="AlphaFoldDB" id="F3YXK4"/>
<name>F3YXK4_DESAF</name>
<dbReference type="EMBL" id="CP003221">
    <property type="protein sequence ID" value="EGJ51781.1"/>
    <property type="molecule type" value="Genomic_DNA"/>
</dbReference>
<evidence type="ECO:0000313" key="4">
    <source>
        <dbReference type="Proteomes" id="UP000007844"/>
    </source>
</evidence>
<feature type="chain" id="PRO_5003304569" description="FG-GAP repeat protein" evidence="2">
    <location>
        <begin position="25"/>
        <end position="453"/>
    </location>
</feature>
<dbReference type="RefSeq" id="WP_014261395.1">
    <property type="nucleotide sequence ID" value="NC_016629.1"/>
</dbReference>
<evidence type="ECO:0000256" key="1">
    <source>
        <dbReference type="ARBA" id="ARBA00022729"/>
    </source>
</evidence>
<dbReference type="Pfam" id="PF13517">
    <property type="entry name" value="FG-GAP_3"/>
    <property type="match status" value="3"/>
</dbReference>
<sequence precursor="true">MPLHLRPTMVALGLLLFPAAELEAATTTFSPAKVISSTTGGARCVYAADLDNDGKSDVLAASEFNRTIAWYRNTGSAFDPQPFISNGIYIPSALYAADLDKDGKLDVLAALSSHDMIVWYKNTGGAFGPQQIISNSAYNASAVYAADLDGDPALDLDVLAAVPPFDRIVWYENDPFKYPPSRFGSELVISNSAEHASAVFAADLDNDGDPDVLSASAGLPGKISWYKNMDGLGAFSLPLDISTDVLGFSSVFAADLDADGALDVLAASADLGGSHGKLAWHRNNGSGSFVSQPDISTTVDARSVLAADLDDDGDLDVLVASSADDTIAWYENTNGQGLFGPQQVISANALGAVSVFAADLDNDGDLDALSASYADHTIAWYENHLYSPPAPDTGGNSGGSGGGGGCSLTPSAGSGPVGPLGLDWLLLLAAMLLVRLRRPALLRPALRKPIRTN</sequence>
<dbReference type="eggNOG" id="COG2706">
    <property type="taxonomic scope" value="Bacteria"/>
</dbReference>
<feature type="signal peptide" evidence="2">
    <location>
        <begin position="1"/>
        <end position="24"/>
    </location>
</feature>
<dbReference type="SUPFAM" id="SSF69318">
    <property type="entry name" value="Integrin alpha N-terminal domain"/>
    <property type="match status" value="1"/>
</dbReference>
<evidence type="ECO:0000256" key="2">
    <source>
        <dbReference type="SAM" id="SignalP"/>
    </source>
</evidence>
<dbReference type="HOGENOM" id="CLU_603727_0_0_7"/>
<accession>F3YXK4</accession>